<proteinExistence type="inferred from homology"/>
<evidence type="ECO:0000313" key="17">
    <source>
        <dbReference type="Proteomes" id="UP000010473"/>
    </source>
</evidence>
<evidence type="ECO:0000313" key="16">
    <source>
        <dbReference type="EMBL" id="AFZ35531.1"/>
    </source>
</evidence>
<dbReference type="SUPFAM" id="SSF55681">
    <property type="entry name" value="Class II aaRS and biotin synthetases"/>
    <property type="match status" value="1"/>
</dbReference>
<dbReference type="eggNOG" id="COG0172">
    <property type="taxonomic scope" value="Bacteria"/>
</dbReference>
<feature type="binding site" evidence="12">
    <location>
        <position position="398"/>
    </location>
    <ligand>
        <name>L-serine</name>
        <dbReference type="ChEBI" id="CHEBI:33384"/>
    </ligand>
</feature>
<comment type="subunit">
    <text evidence="12">Homodimer. The tRNA molecule binds across the dimer.</text>
</comment>
<dbReference type="InterPro" id="IPR045864">
    <property type="entry name" value="aa-tRNA-synth_II/BPL/LPL"/>
</dbReference>
<evidence type="ECO:0000256" key="6">
    <source>
        <dbReference type="ARBA" id="ARBA00022741"/>
    </source>
</evidence>
<evidence type="ECO:0000256" key="2">
    <source>
        <dbReference type="ARBA" id="ARBA00005045"/>
    </source>
</evidence>
<gene>
    <name evidence="12" type="primary">serS</name>
    <name evidence="16" type="ordered locus">Sta7437_1979</name>
</gene>
<comment type="subcellular location">
    <subcellularLocation>
        <location evidence="1 12">Cytoplasm</location>
    </subcellularLocation>
</comment>
<feature type="binding site" evidence="13">
    <location>
        <position position="275"/>
    </location>
    <ligand>
        <name>L-serine</name>
        <dbReference type="ChEBI" id="CHEBI:33384"/>
    </ligand>
</feature>
<dbReference type="PIRSF" id="PIRSF001529">
    <property type="entry name" value="Ser-tRNA-synth_IIa"/>
    <property type="match status" value="1"/>
</dbReference>
<evidence type="ECO:0000256" key="7">
    <source>
        <dbReference type="ARBA" id="ARBA00022840"/>
    </source>
</evidence>
<evidence type="ECO:0000256" key="14">
    <source>
        <dbReference type="PIRSR" id="PIRSR001529-2"/>
    </source>
</evidence>
<evidence type="ECO:0000256" key="3">
    <source>
        <dbReference type="ARBA" id="ARBA00010728"/>
    </source>
</evidence>
<comment type="caution">
    <text evidence="12">Lacks conserved residue(s) required for the propagation of feature annotation.</text>
</comment>
<dbReference type="Gene3D" id="1.10.287.40">
    <property type="entry name" value="Serine-tRNA synthetase, tRNA binding domain"/>
    <property type="match status" value="1"/>
</dbReference>
<feature type="domain" description="Aminoacyl-transfer RNA synthetases class-II family profile" evidence="15">
    <location>
        <begin position="187"/>
        <end position="423"/>
    </location>
</feature>
<protein>
    <recommendedName>
        <fullName evidence="12">Serine--tRNA ligase</fullName>
        <ecNumber evidence="12">6.1.1.11</ecNumber>
    </recommendedName>
    <alternativeName>
        <fullName evidence="12">Seryl-tRNA synthetase</fullName>
        <shortName evidence="12">SerRS</shortName>
    </alternativeName>
    <alternativeName>
        <fullName evidence="12">Seryl-tRNA(Ser/Sec) synthetase</fullName>
    </alternativeName>
</protein>
<keyword evidence="7 12" id="KW-0067">ATP-binding</keyword>
<dbReference type="PANTHER" id="PTHR43697:SF1">
    <property type="entry name" value="SERINE--TRNA LIGASE"/>
    <property type="match status" value="1"/>
</dbReference>
<dbReference type="Gene3D" id="3.30.930.10">
    <property type="entry name" value="Bira Bifunctional Protein, Domain 2"/>
    <property type="match status" value="1"/>
</dbReference>
<keyword evidence="17" id="KW-1185">Reference proteome</keyword>
<dbReference type="HAMAP" id="MF_00176">
    <property type="entry name" value="Ser_tRNA_synth_type1"/>
    <property type="match status" value="1"/>
</dbReference>
<feature type="binding site" evidence="12 14">
    <location>
        <begin position="362"/>
        <end position="365"/>
    </location>
    <ligand>
        <name>ATP</name>
        <dbReference type="ChEBI" id="CHEBI:30616"/>
    </ligand>
</feature>
<dbReference type="InterPro" id="IPR042103">
    <property type="entry name" value="SerRS_1_N_sf"/>
</dbReference>
<evidence type="ECO:0000256" key="9">
    <source>
        <dbReference type="ARBA" id="ARBA00023146"/>
    </source>
</evidence>
<dbReference type="HOGENOM" id="CLU_023797_1_1_3"/>
<dbReference type="InterPro" id="IPR015866">
    <property type="entry name" value="Ser-tRNA-synth_1_N"/>
</dbReference>
<dbReference type="Pfam" id="PF00587">
    <property type="entry name" value="tRNA-synt_2b"/>
    <property type="match status" value="1"/>
</dbReference>
<dbReference type="GO" id="GO:0006434">
    <property type="term" value="P:seryl-tRNA aminoacylation"/>
    <property type="evidence" value="ECO:0007669"/>
    <property type="project" value="UniProtKB-UniRule"/>
</dbReference>
<dbReference type="NCBIfam" id="TIGR00414">
    <property type="entry name" value="serS"/>
    <property type="match status" value="1"/>
</dbReference>
<evidence type="ECO:0000256" key="11">
    <source>
        <dbReference type="ARBA" id="ARBA00048823"/>
    </source>
</evidence>
<evidence type="ECO:0000256" key="10">
    <source>
        <dbReference type="ARBA" id="ARBA00047929"/>
    </source>
</evidence>
<keyword evidence="9 12" id="KW-0030">Aminoacyl-tRNA synthetase</keyword>
<accession>K9XTX8</accession>
<dbReference type="GO" id="GO:0005524">
    <property type="term" value="F:ATP binding"/>
    <property type="evidence" value="ECO:0007669"/>
    <property type="project" value="UniProtKB-UniRule"/>
</dbReference>
<comment type="catalytic activity">
    <reaction evidence="10 12">
        <text>tRNA(Sec) + L-serine + ATP = L-seryl-tRNA(Sec) + AMP + diphosphate + H(+)</text>
        <dbReference type="Rhea" id="RHEA:42580"/>
        <dbReference type="Rhea" id="RHEA-COMP:9742"/>
        <dbReference type="Rhea" id="RHEA-COMP:10128"/>
        <dbReference type="ChEBI" id="CHEBI:15378"/>
        <dbReference type="ChEBI" id="CHEBI:30616"/>
        <dbReference type="ChEBI" id="CHEBI:33019"/>
        <dbReference type="ChEBI" id="CHEBI:33384"/>
        <dbReference type="ChEBI" id="CHEBI:78442"/>
        <dbReference type="ChEBI" id="CHEBI:78533"/>
        <dbReference type="ChEBI" id="CHEBI:456215"/>
        <dbReference type="EC" id="6.1.1.11"/>
    </reaction>
</comment>
<keyword evidence="5 12" id="KW-0436">Ligase</keyword>
<feature type="binding site" evidence="13">
    <location>
        <position position="244"/>
    </location>
    <ligand>
        <name>L-serine</name>
        <dbReference type="ChEBI" id="CHEBI:33384"/>
    </ligand>
</feature>
<dbReference type="InterPro" id="IPR010978">
    <property type="entry name" value="tRNA-bd_arm"/>
</dbReference>
<evidence type="ECO:0000256" key="12">
    <source>
        <dbReference type="HAMAP-Rule" id="MF_00176"/>
    </source>
</evidence>
<feature type="binding site" evidence="13">
    <location>
        <position position="396"/>
    </location>
    <ligand>
        <name>L-serine</name>
        <dbReference type="ChEBI" id="CHEBI:33384"/>
    </ligand>
</feature>
<dbReference type="InterPro" id="IPR006195">
    <property type="entry name" value="aa-tRNA-synth_II"/>
</dbReference>
<dbReference type="PRINTS" id="PR00981">
    <property type="entry name" value="TRNASYNTHSER"/>
</dbReference>
<keyword evidence="4 12" id="KW-0963">Cytoplasm</keyword>
<comment type="catalytic activity">
    <reaction evidence="11 12">
        <text>tRNA(Ser) + L-serine + ATP = L-seryl-tRNA(Ser) + AMP + diphosphate + H(+)</text>
        <dbReference type="Rhea" id="RHEA:12292"/>
        <dbReference type="Rhea" id="RHEA-COMP:9669"/>
        <dbReference type="Rhea" id="RHEA-COMP:9703"/>
        <dbReference type="ChEBI" id="CHEBI:15378"/>
        <dbReference type="ChEBI" id="CHEBI:30616"/>
        <dbReference type="ChEBI" id="CHEBI:33019"/>
        <dbReference type="ChEBI" id="CHEBI:33384"/>
        <dbReference type="ChEBI" id="CHEBI:78442"/>
        <dbReference type="ChEBI" id="CHEBI:78533"/>
        <dbReference type="ChEBI" id="CHEBI:456215"/>
        <dbReference type="EC" id="6.1.1.11"/>
    </reaction>
</comment>
<name>K9XTX8_STAC7</name>
<dbReference type="KEGG" id="scs:Sta7437_1979"/>
<organism evidence="16 17">
    <name type="scientific">Stanieria cyanosphaera (strain ATCC 29371 / PCC 7437)</name>
    <dbReference type="NCBI Taxonomy" id="111780"/>
    <lineage>
        <taxon>Bacteria</taxon>
        <taxon>Bacillati</taxon>
        <taxon>Cyanobacteriota</taxon>
        <taxon>Cyanophyceae</taxon>
        <taxon>Pleurocapsales</taxon>
        <taxon>Dermocarpellaceae</taxon>
        <taxon>Stanieria</taxon>
    </lineage>
</organism>
<evidence type="ECO:0000259" key="15">
    <source>
        <dbReference type="PROSITE" id="PS50862"/>
    </source>
</evidence>
<dbReference type="EMBL" id="CP003653">
    <property type="protein sequence ID" value="AFZ35531.1"/>
    <property type="molecule type" value="Genomic_DNA"/>
</dbReference>
<feature type="binding site" evidence="12 14">
    <location>
        <begin position="275"/>
        <end position="277"/>
    </location>
    <ligand>
        <name>ATP</name>
        <dbReference type="ChEBI" id="CHEBI:30616"/>
    </ligand>
</feature>
<reference evidence="17" key="1">
    <citation type="journal article" date="2013" name="Proc. Natl. Acad. Sci. U.S.A.">
        <title>Improving the coverage of the cyanobacterial phylum using diversity-driven genome sequencing.</title>
        <authorList>
            <person name="Shih P.M."/>
            <person name="Wu D."/>
            <person name="Latifi A."/>
            <person name="Axen S.D."/>
            <person name="Fewer D.P."/>
            <person name="Talla E."/>
            <person name="Calteau A."/>
            <person name="Cai F."/>
            <person name="Tandeau de Marsac N."/>
            <person name="Rippka R."/>
            <person name="Herdman M."/>
            <person name="Sivonen K."/>
            <person name="Coursin T."/>
            <person name="Laurent T."/>
            <person name="Goodwin L."/>
            <person name="Nolan M."/>
            <person name="Davenport K.W."/>
            <person name="Han C.S."/>
            <person name="Rubin E.M."/>
            <person name="Eisen J.A."/>
            <person name="Woyke T."/>
            <person name="Gugger M."/>
            <person name="Kerfeld C.A."/>
        </authorList>
    </citation>
    <scope>NUCLEOTIDE SEQUENCE [LARGE SCALE GENOMIC DNA]</scope>
    <source>
        <strain evidence="17">ATCC 29371 / PCC 7437</strain>
    </source>
</reference>
<dbReference type="PATRIC" id="fig|111780.3.peg.2069"/>
<dbReference type="AlphaFoldDB" id="K9XTX8"/>
<dbReference type="GO" id="GO:0005737">
    <property type="term" value="C:cytoplasm"/>
    <property type="evidence" value="ECO:0007669"/>
    <property type="project" value="UniProtKB-SubCell"/>
</dbReference>
<dbReference type="InterPro" id="IPR033729">
    <property type="entry name" value="SerRS_core"/>
</dbReference>
<dbReference type="UniPathway" id="UPA00906">
    <property type="reaction ID" value="UER00895"/>
</dbReference>
<dbReference type="InterPro" id="IPR002317">
    <property type="entry name" value="Ser-tRNA-ligase_type_1"/>
</dbReference>
<comment type="pathway">
    <text evidence="2 12">Aminoacyl-tRNA biosynthesis; selenocysteinyl-tRNA(Sec) biosynthesis; L-seryl-tRNA(Sec) from L-serine and tRNA(Sec): step 1/1.</text>
</comment>
<dbReference type="PROSITE" id="PS50862">
    <property type="entry name" value="AA_TRNA_LIGASE_II"/>
    <property type="match status" value="1"/>
</dbReference>
<evidence type="ECO:0000256" key="1">
    <source>
        <dbReference type="ARBA" id="ARBA00004496"/>
    </source>
</evidence>
<comment type="function">
    <text evidence="12">Catalyzes the attachment of serine to tRNA(Ser). Is also able to aminoacylate tRNA(Sec) with serine, to form the misacylated tRNA L-seryl-tRNA(Sec), which will be further converted into selenocysteinyl-tRNA(Sec).</text>
</comment>
<keyword evidence="6 12" id="KW-0547">Nucleotide-binding</keyword>
<dbReference type="Proteomes" id="UP000010473">
    <property type="component" value="Chromosome"/>
</dbReference>
<evidence type="ECO:0000256" key="8">
    <source>
        <dbReference type="ARBA" id="ARBA00022917"/>
    </source>
</evidence>
<dbReference type="GO" id="GO:0004828">
    <property type="term" value="F:serine-tRNA ligase activity"/>
    <property type="evidence" value="ECO:0007669"/>
    <property type="project" value="UniProtKB-UniRule"/>
</dbReference>
<evidence type="ECO:0000256" key="5">
    <source>
        <dbReference type="ARBA" id="ARBA00022598"/>
    </source>
</evidence>
<keyword evidence="8 12" id="KW-0648">Protein biosynthesis</keyword>
<dbReference type="EC" id="6.1.1.11" evidence="12"/>
<evidence type="ECO:0000256" key="4">
    <source>
        <dbReference type="ARBA" id="ARBA00022490"/>
    </source>
</evidence>
<dbReference type="CDD" id="cd00770">
    <property type="entry name" value="SerRS_core"/>
    <property type="match status" value="1"/>
</dbReference>
<dbReference type="Pfam" id="PF02403">
    <property type="entry name" value="Seryl_tRNA_N"/>
    <property type="match status" value="1"/>
</dbReference>
<feature type="binding site" evidence="12 13">
    <location>
        <position position="298"/>
    </location>
    <ligand>
        <name>L-serine</name>
        <dbReference type="ChEBI" id="CHEBI:33384"/>
    </ligand>
</feature>
<dbReference type="InterPro" id="IPR002314">
    <property type="entry name" value="aa-tRNA-synt_IIb"/>
</dbReference>
<dbReference type="PANTHER" id="PTHR43697">
    <property type="entry name" value="SERYL-TRNA SYNTHETASE"/>
    <property type="match status" value="1"/>
</dbReference>
<comment type="similarity">
    <text evidence="3 12">Belongs to the class-II aminoacyl-tRNA synthetase family. Type-1 seryl-tRNA synthetase subfamily.</text>
</comment>
<comment type="domain">
    <text evidence="12">Consists of two distinct domains, a catalytic core and a N-terminal extension that is involved in tRNA binding.</text>
</comment>
<sequence>MNQKVDKAVLDLKQIRENSDQIQELLNRRSAGEYDLQPILQLDQQQRELETNRSQLSARSNEIGKLIGQKIRGGSDPNGAEINSLKEEGNELKIKLAELEPQEKDLKAQIETLLFQLPNLPSESTPIGKNETENVEIRRWGDEYIPNNPDILPHWEIGERLGILEFTRSVKVAQSRFVNLIGAGAALERALINFMLDRQIEAGYTEVMPPILVNSDSLTGTGQLPKFAEESFKCQEDDLWLIPTAEVPVTNLYRGEIIEASQLPIYHCAYTPCFRREAGSYGKDTRGLIRLHQFNKVELVKIVHPETSEAEHQALVNNAEAILQALKLPYRVIELCTGDLGFGAAKCYDIEVWLPSGETYREISSCSNFKDFQARRANIRFKEAGKKGTQFVHTLNGSGLAVGRTMAAVLENYQQADGTIAVPEVLQPYLKREVL</sequence>
<feature type="binding site" evidence="12">
    <location>
        <begin position="244"/>
        <end position="246"/>
    </location>
    <ligand>
        <name>L-serine</name>
        <dbReference type="ChEBI" id="CHEBI:33384"/>
    </ligand>
</feature>
<evidence type="ECO:0000256" key="13">
    <source>
        <dbReference type="PIRSR" id="PIRSR001529-1"/>
    </source>
</evidence>
<dbReference type="STRING" id="111780.Sta7437_1979"/>
<dbReference type="GO" id="GO:0016260">
    <property type="term" value="P:selenocysteine biosynthetic process"/>
    <property type="evidence" value="ECO:0007669"/>
    <property type="project" value="UniProtKB-UniRule"/>
</dbReference>
<dbReference type="SUPFAM" id="SSF46589">
    <property type="entry name" value="tRNA-binding arm"/>
    <property type="match status" value="1"/>
</dbReference>